<dbReference type="AlphaFoldDB" id="A0AAD4VIN7"/>
<evidence type="ECO:0000313" key="2">
    <source>
        <dbReference type="EMBL" id="KAI5324527.1"/>
    </source>
</evidence>
<name>A0AAD4VIN7_PRUDU</name>
<proteinExistence type="predicted"/>
<evidence type="ECO:0000313" key="3">
    <source>
        <dbReference type="Proteomes" id="UP001054821"/>
    </source>
</evidence>
<gene>
    <name evidence="2" type="ORF">L3X38_033600</name>
</gene>
<dbReference type="EMBL" id="JAJFAZ020000006">
    <property type="protein sequence ID" value="KAI5324527.1"/>
    <property type="molecule type" value="Genomic_DNA"/>
</dbReference>
<feature type="region of interest" description="Disordered" evidence="1">
    <location>
        <begin position="170"/>
        <end position="190"/>
    </location>
</feature>
<keyword evidence="3" id="KW-1185">Reference proteome</keyword>
<feature type="compositionally biased region" description="Basic and acidic residues" evidence="1">
    <location>
        <begin position="178"/>
        <end position="190"/>
    </location>
</feature>
<organism evidence="2 3">
    <name type="scientific">Prunus dulcis</name>
    <name type="common">Almond</name>
    <name type="synonym">Amygdalus dulcis</name>
    <dbReference type="NCBI Taxonomy" id="3755"/>
    <lineage>
        <taxon>Eukaryota</taxon>
        <taxon>Viridiplantae</taxon>
        <taxon>Streptophyta</taxon>
        <taxon>Embryophyta</taxon>
        <taxon>Tracheophyta</taxon>
        <taxon>Spermatophyta</taxon>
        <taxon>Magnoliopsida</taxon>
        <taxon>eudicotyledons</taxon>
        <taxon>Gunneridae</taxon>
        <taxon>Pentapetalae</taxon>
        <taxon>rosids</taxon>
        <taxon>fabids</taxon>
        <taxon>Rosales</taxon>
        <taxon>Rosaceae</taxon>
        <taxon>Amygdaloideae</taxon>
        <taxon>Amygdaleae</taxon>
        <taxon>Prunus</taxon>
    </lineage>
</organism>
<sequence length="256" mass="28539">MPSRMRDCMGCADNGGGAVSSVLEEAVDEVELFSKKTDEEFDSTEIGLRLCYMLGDIFNVLPCNQEEEALVPKLVKFGIGVKELISKNQNFNSNGFVQKIISGLKLIHSKMVRDASASNDDPFAYASASKAKASASASKDPSASASKKAGKELFLKNLFKKALNSVLELEPEQQGVHPDPEPEPEHQGLHPETEPIFQEEFEVEFDRDRLLSEILEVMNDFTPILAEIDDLSAVTEKSNVPLFFNSRRKFFWMRLN</sequence>
<dbReference type="Proteomes" id="UP001054821">
    <property type="component" value="Chromosome 6"/>
</dbReference>
<comment type="caution">
    <text evidence="2">The sequence shown here is derived from an EMBL/GenBank/DDBJ whole genome shotgun (WGS) entry which is preliminary data.</text>
</comment>
<reference evidence="2 3" key="1">
    <citation type="journal article" date="2022" name="G3 (Bethesda)">
        <title>Whole-genome sequence and methylome profiling of the almond [Prunus dulcis (Mill.) D.A. Webb] cultivar 'Nonpareil'.</title>
        <authorList>
            <person name="D'Amico-Willman K.M."/>
            <person name="Ouma W.Z."/>
            <person name="Meulia T."/>
            <person name="Sideli G.M."/>
            <person name="Gradziel T.M."/>
            <person name="Fresnedo-Ramirez J."/>
        </authorList>
    </citation>
    <scope>NUCLEOTIDE SEQUENCE [LARGE SCALE GENOMIC DNA]</scope>
    <source>
        <strain evidence="2">Clone GOH B32 T37-40</strain>
    </source>
</reference>
<evidence type="ECO:0000256" key="1">
    <source>
        <dbReference type="SAM" id="MobiDB-lite"/>
    </source>
</evidence>
<protein>
    <submittedName>
        <fullName evidence="2">Uncharacterized protein</fullName>
    </submittedName>
</protein>
<accession>A0AAD4VIN7</accession>